<organism evidence="1 2">
    <name type="scientific">Eretmocerus hayati</name>
    <dbReference type="NCBI Taxonomy" id="131215"/>
    <lineage>
        <taxon>Eukaryota</taxon>
        <taxon>Metazoa</taxon>
        <taxon>Ecdysozoa</taxon>
        <taxon>Arthropoda</taxon>
        <taxon>Hexapoda</taxon>
        <taxon>Insecta</taxon>
        <taxon>Pterygota</taxon>
        <taxon>Neoptera</taxon>
        <taxon>Endopterygota</taxon>
        <taxon>Hymenoptera</taxon>
        <taxon>Apocrita</taxon>
        <taxon>Proctotrupomorpha</taxon>
        <taxon>Chalcidoidea</taxon>
        <taxon>Aphelinidae</taxon>
        <taxon>Aphelininae</taxon>
        <taxon>Eretmocerus</taxon>
    </lineage>
</organism>
<protein>
    <submittedName>
        <fullName evidence="1">Uncharacterized protein</fullName>
    </submittedName>
</protein>
<proteinExistence type="predicted"/>
<gene>
    <name evidence="1" type="ORF">QAD02_016073</name>
</gene>
<accession>A0ACC2P9Z5</accession>
<dbReference type="EMBL" id="CM056742">
    <property type="protein sequence ID" value="KAJ8680286.1"/>
    <property type="molecule type" value="Genomic_DNA"/>
</dbReference>
<name>A0ACC2P9Z5_9HYME</name>
<evidence type="ECO:0000313" key="1">
    <source>
        <dbReference type="EMBL" id="KAJ8680286.1"/>
    </source>
</evidence>
<sequence length="596" mass="68230">MSVVSSRVSSVSSILKGSGVRSSLVGTQKRICFKLPQNVETTLLEYEDGRDRQAYQDMICILRDSNVKDYELLELVNNLQKCMSKLGPNHRHLIEVLLNTNWTSRSSEIIAAFKIFIEDLICMHIYHSKLIIGKLILQFRKADADEAEWINGKCPKSYLNKTRHVHDLLKKFLKIIPMLNDVLIHTLTSLYPHTSESILVTEQYIFSLLQIIEYAPNLRREILSLVINRLIALDVSVPPVEIQNHEEESMEDDDDEALFKLDDSTSENTSNAPPVKKMKHPGAQKLDVCLEHVFSFIYNSCHIEGHLEMELLKSIYADLLHIFETIILPTHASHHVQFIMFYFCSFKLTVAEAFIKWLWQKVSNPNVAPIIRQSSVSYIASLLARTTYSPVSLIQGVLSEMSKWIHGYLSSQDSLECANSDVRVHTVFYSVCQAMFYLLAFRHKDIIDGKDNLLFLQGLNMNKIITCRLNPLRVCQPAVVQNFAAVTRKYQLAYCYTVIERNSRSHMPIVQSSNRSVAWLDTFFPFDPYLLITSGHRITPIYNNSQGSIGPVEVPNSKKSECEEDDFMDESFTSHSLESQKLNRFSYSTSPGFIYS</sequence>
<dbReference type="Proteomes" id="UP001239111">
    <property type="component" value="Chromosome 2"/>
</dbReference>
<evidence type="ECO:0000313" key="2">
    <source>
        <dbReference type="Proteomes" id="UP001239111"/>
    </source>
</evidence>
<comment type="caution">
    <text evidence="1">The sequence shown here is derived from an EMBL/GenBank/DDBJ whole genome shotgun (WGS) entry which is preliminary data.</text>
</comment>
<reference evidence="1" key="1">
    <citation type="submission" date="2023-04" db="EMBL/GenBank/DDBJ databases">
        <title>A chromosome-level genome assembly of the parasitoid wasp Eretmocerus hayati.</title>
        <authorList>
            <person name="Zhong Y."/>
            <person name="Liu S."/>
            <person name="Liu Y."/>
        </authorList>
    </citation>
    <scope>NUCLEOTIDE SEQUENCE</scope>
    <source>
        <strain evidence="1">ZJU_SS_LIU_2023</strain>
    </source>
</reference>
<keyword evidence="2" id="KW-1185">Reference proteome</keyword>